<evidence type="ECO:0000256" key="1">
    <source>
        <dbReference type="ARBA" id="ARBA00022485"/>
    </source>
</evidence>
<keyword evidence="2" id="KW-0479">Metal-binding</keyword>
<dbReference type="RefSeq" id="WP_146438149.1">
    <property type="nucleotide sequence ID" value="NZ_SJPL01000001.1"/>
</dbReference>
<name>A0A5C5Y3Y8_9PLAN</name>
<evidence type="ECO:0000256" key="4">
    <source>
        <dbReference type="ARBA" id="ARBA00023004"/>
    </source>
</evidence>
<keyword evidence="4" id="KW-0408">Iron</keyword>
<dbReference type="AlphaFoldDB" id="A0A5C5Y3Y8"/>
<feature type="signal peptide" evidence="6">
    <location>
        <begin position="1"/>
        <end position="24"/>
    </location>
</feature>
<dbReference type="Pfam" id="PF12831">
    <property type="entry name" value="FAD_oxidored"/>
    <property type="match status" value="1"/>
</dbReference>
<dbReference type="GO" id="GO:0016491">
    <property type="term" value="F:oxidoreductase activity"/>
    <property type="evidence" value="ECO:0007669"/>
    <property type="project" value="UniProtKB-KW"/>
</dbReference>
<protein>
    <submittedName>
        <fullName evidence="7">Soluble pyridine nucleotide transhydrogenase</fullName>
    </submittedName>
</protein>
<dbReference type="Gene3D" id="3.50.50.60">
    <property type="entry name" value="FAD/NAD(P)-binding domain"/>
    <property type="match status" value="1"/>
</dbReference>
<evidence type="ECO:0000313" key="8">
    <source>
        <dbReference type="Proteomes" id="UP000317238"/>
    </source>
</evidence>
<evidence type="ECO:0000256" key="3">
    <source>
        <dbReference type="ARBA" id="ARBA00023002"/>
    </source>
</evidence>
<keyword evidence="1" id="KW-0004">4Fe-4S</keyword>
<dbReference type="PANTHER" id="PTHR43498">
    <property type="entry name" value="FERREDOXIN:COB-COM HETERODISULFIDE REDUCTASE SUBUNIT A"/>
    <property type="match status" value="1"/>
</dbReference>
<dbReference type="PANTHER" id="PTHR43498:SF1">
    <property type="entry name" value="COB--COM HETERODISULFIDE REDUCTASE IRON-SULFUR SUBUNIT A"/>
    <property type="match status" value="1"/>
</dbReference>
<evidence type="ECO:0000256" key="6">
    <source>
        <dbReference type="SAM" id="SignalP"/>
    </source>
</evidence>
<keyword evidence="8" id="KW-1185">Reference proteome</keyword>
<keyword evidence="5" id="KW-0411">Iron-sulfur</keyword>
<feature type="chain" id="PRO_5022917920" evidence="6">
    <location>
        <begin position="25"/>
        <end position="633"/>
    </location>
</feature>
<dbReference type="OrthoDB" id="9780658at2"/>
<accession>A0A5C5Y3Y8</accession>
<dbReference type="EMBL" id="SJPL01000001">
    <property type="protein sequence ID" value="TWT68152.1"/>
    <property type="molecule type" value="Genomic_DNA"/>
</dbReference>
<evidence type="ECO:0000313" key="7">
    <source>
        <dbReference type="EMBL" id="TWT68152.1"/>
    </source>
</evidence>
<dbReference type="InterPro" id="IPR039650">
    <property type="entry name" value="HdrA-like"/>
</dbReference>
<keyword evidence="3" id="KW-0560">Oxidoreductase</keyword>
<evidence type="ECO:0000256" key="2">
    <source>
        <dbReference type="ARBA" id="ARBA00022723"/>
    </source>
</evidence>
<sequence length="633" mass="69826" precursor="true">MSVLRACAVVLLACLMLDSPPIVAADNDQLVLIETESFDEAGGWVVDQQFMDQMGSPYLLAHGLGEPVADAVTEVTLPAAGSYRVWVRTRDWVAPWNAPGAPGRFEILLDNQPVDTVFGTEGAAWHWQGVGRVQLNDTVEVRLHDLAGFDGRCDAILLSADLDFVPPDDGDALRQLRSRLLGWDQEPVDAGTYDLVVVGGGFAGSCAAIAAARLDLSVALIQDRPVLGGNGSSEVRVWPEGESRVEPYPEVGRVVDELSPSASIKLHPDPKGPLAFDDRHKTQLAMAESNLDLFLQHRVNAAEHDNNHIVSVTAQHTRSGQRKRFTARWFLDSTGDGVLGALVGADYEYAAQGHMGTTNLWSIGETTANEHQIRCLCDDDDPLSINFVASKAAQPFPRCPWAVDMSQIAFPGRDGKTAFGAPGINQLGNWFWESGFNKDIIKDGEWIRDLNLRAMFGAWDTLKNIDGKYPNHRLKWAAFIGGKRESRRLMGDVVLTANDFRNKTVFDDAAFPCSWHIDIHSPHPEYFESDSGDAYFSTFTRGKEFRYQGPYWAPYRCLYSRNIDNLFMAGRDISVSQTGLGPVRVMRTGGVMGEIVAMATSICKAHDCTPRDVYQSHLHELKQRMTQGIPAHD</sequence>
<gene>
    <name evidence="7" type="ORF">Pan14r_03920</name>
</gene>
<dbReference type="SUPFAM" id="SSF51905">
    <property type="entry name" value="FAD/NAD(P)-binding domain"/>
    <property type="match status" value="1"/>
</dbReference>
<reference evidence="7 8" key="1">
    <citation type="submission" date="2019-02" db="EMBL/GenBank/DDBJ databases">
        <title>Deep-cultivation of Planctomycetes and their phenomic and genomic characterization uncovers novel biology.</title>
        <authorList>
            <person name="Wiegand S."/>
            <person name="Jogler M."/>
            <person name="Boedeker C."/>
            <person name="Pinto D."/>
            <person name="Vollmers J."/>
            <person name="Rivas-Marin E."/>
            <person name="Kohn T."/>
            <person name="Peeters S.H."/>
            <person name="Heuer A."/>
            <person name="Rast P."/>
            <person name="Oberbeckmann S."/>
            <person name="Bunk B."/>
            <person name="Jeske O."/>
            <person name="Meyerdierks A."/>
            <person name="Storesund J.E."/>
            <person name="Kallscheuer N."/>
            <person name="Luecker S."/>
            <person name="Lage O.M."/>
            <person name="Pohl T."/>
            <person name="Merkel B.J."/>
            <person name="Hornburger P."/>
            <person name="Mueller R.-W."/>
            <person name="Bruemmer F."/>
            <person name="Labrenz M."/>
            <person name="Spormann A.M."/>
            <person name="Op Den Camp H."/>
            <person name="Overmann J."/>
            <person name="Amann R."/>
            <person name="Jetten M.S.M."/>
            <person name="Mascher T."/>
            <person name="Medema M.H."/>
            <person name="Devos D.P."/>
            <person name="Kaster A.-K."/>
            <person name="Ovreas L."/>
            <person name="Rohde M."/>
            <person name="Galperin M.Y."/>
            <person name="Jogler C."/>
        </authorList>
    </citation>
    <scope>NUCLEOTIDE SEQUENCE [LARGE SCALE GENOMIC DNA]</scope>
    <source>
        <strain evidence="7 8">Pan14r</strain>
    </source>
</reference>
<dbReference type="Proteomes" id="UP000317238">
    <property type="component" value="Unassembled WGS sequence"/>
</dbReference>
<keyword evidence="6" id="KW-0732">Signal</keyword>
<proteinExistence type="predicted"/>
<organism evidence="7 8">
    <name type="scientific">Crateriforma conspicua</name>
    <dbReference type="NCBI Taxonomy" id="2527996"/>
    <lineage>
        <taxon>Bacteria</taxon>
        <taxon>Pseudomonadati</taxon>
        <taxon>Planctomycetota</taxon>
        <taxon>Planctomycetia</taxon>
        <taxon>Planctomycetales</taxon>
        <taxon>Planctomycetaceae</taxon>
        <taxon>Crateriforma</taxon>
    </lineage>
</organism>
<evidence type="ECO:0000256" key="5">
    <source>
        <dbReference type="ARBA" id="ARBA00023014"/>
    </source>
</evidence>
<comment type="caution">
    <text evidence="7">The sequence shown here is derived from an EMBL/GenBank/DDBJ whole genome shotgun (WGS) entry which is preliminary data.</text>
</comment>
<dbReference type="GO" id="GO:0051539">
    <property type="term" value="F:4 iron, 4 sulfur cluster binding"/>
    <property type="evidence" value="ECO:0007669"/>
    <property type="project" value="UniProtKB-KW"/>
</dbReference>
<dbReference type="GO" id="GO:0046872">
    <property type="term" value="F:metal ion binding"/>
    <property type="evidence" value="ECO:0007669"/>
    <property type="project" value="UniProtKB-KW"/>
</dbReference>
<dbReference type="InterPro" id="IPR036188">
    <property type="entry name" value="FAD/NAD-bd_sf"/>
</dbReference>